<dbReference type="AlphaFoldDB" id="A0A9N9G3P4"/>
<sequence>MNFSYVKYSSKSLKLLLFILLTSVTLSSILIHAHPTRPKIHITSPGQAPLVVDTQHSINWWSAGIPGNPRITVGIYQTGNNTPLTSFIERLNLNTIPFTISSEWSLTSTYHAKICILKQNPPLCSTGPTFRITTHEINTPMSNLLREDAEKNYYLFELQF</sequence>
<proteinExistence type="predicted"/>
<name>A0A9N9G3P4_9GLOM</name>
<gene>
    <name evidence="1" type="ORF">AMORRO_LOCUS6972</name>
</gene>
<evidence type="ECO:0000313" key="1">
    <source>
        <dbReference type="EMBL" id="CAG8582540.1"/>
    </source>
</evidence>
<dbReference type="EMBL" id="CAJVPV010004988">
    <property type="protein sequence ID" value="CAG8582540.1"/>
    <property type="molecule type" value="Genomic_DNA"/>
</dbReference>
<accession>A0A9N9G3P4</accession>
<evidence type="ECO:0000313" key="2">
    <source>
        <dbReference type="Proteomes" id="UP000789342"/>
    </source>
</evidence>
<dbReference type="Proteomes" id="UP000789342">
    <property type="component" value="Unassembled WGS sequence"/>
</dbReference>
<comment type="caution">
    <text evidence="1">The sequence shown here is derived from an EMBL/GenBank/DDBJ whole genome shotgun (WGS) entry which is preliminary data.</text>
</comment>
<organism evidence="1 2">
    <name type="scientific">Acaulospora morrowiae</name>
    <dbReference type="NCBI Taxonomy" id="94023"/>
    <lineage>
        <taxon>Eukaryota</taxon>
        <taxon>Fungi</taxon>
        <taxon>Fungi incertae sedis</taxon>
        <taxon>Mucoromycota</taxon>
        <taxon>Glomeromycotina</taxon>
        <taxon>Glomeromycetes</taxon>
        <taxon>Diversisporales</taxon>
        <taxon>Acaulosporaceae</taxon>
        <taxon>Acaulospora</taxon>
    </lineage>
</organism>
<protein>
    <submittedName>
        <fullName evidence="1">9390_t:CDS:1</fullName>
    </submittedName>
</protein>
<reference evidence="1" key="1">
    <citation type="submission" date="2021-06" db="EMBL/GenBank/DDBJ databases">
        <authorList>
            <person name="Kallberg Y."/>
            <person name="Tangrot J."/>
            <person name="Rosling A."/>
        </authorList>
    </citation>
    <scope>NUCLEOTIDE SEQUENCE</scope>
    <source>
        <strain evidence="1">CL551</strain>
    </source>
</reference>
<keyword evidence="2" id="KW-1185">Reference proteome</keyword>